<dbReference type="AlphaFoldDB" id="A0AAW0XQG0"/>
<keyword evidence="2 5" id="KW-0812">Transmembrane</keyword>
<evidence type="ECO:0000256" key="3">
    <source>
        <dbReference type="ARBA" id="ARBA00022989"/>
    </source>
</evidence>
<feature type="non-terminal residue" evidence="7">
    <location>
        <position position="1"/>
    </location>
</feature>
<protein>
    <recommendedName>
        <fullName evidence="6">Ion transport domain-containing protein</fullName>
    </recommendedName>
</protein>
<keyword evidence="8" id="KW-1185">Reference proteome</keyword>
<keyword evidence="4 5" id="KW-0472">Membrane</keyword>
<dbReference type="GO" id="GO:0016020">
    <property type="term" value="C:membrane"/>
    <property type="evidence" value="ECO:0007669"/>
    <property type="project" value="UniProtKB-SubCell"/>
</dbReference>
<dbReference type="Gene3D" id="1.10.287.70">
    <property type="match status" value="1"/>
</dbReference>
<dbReference type="GO" id="GO:0005221">
    <property type="term" value="F:intracellularly cyclic nucleotide-activated monoatomic cation channel activity"/>
    <property type="evidence" value="ECO:0007669"/>
    <property type="project" value="InterPro"/>
</dbReference>
<evidence type="ECO:0000256" key="1">
    <source>
        <dbReference type="ARBA" id="ARBA00004141"/>
    </source>
</evidence>
<feature type="transmembrane region" description="Helical" evidence="5">
    <location>
        <begin position="126"/>
        <end position="144"/>
    </location>
</feature>
<dbReference type="SUPFAM" id="SSF81324">
    <property type="entry name" value="Voltage-gated potassium channels"/>
    <property type="match status" value="1"/>
</dbReference>
<evidence type="ECO:0000256" key="4">
    <source>
        <dbReference type="ARBA" id="ARBA00023136"/>
    </source>
</evidence>
<name>A0AAW0XQG0_CHEQU</name>
<evidence type="ECO:0000256" key="5">
    <source>
        <dbReference type="SAM" id="Phobius"/>
    </source>
</evidence>
<sequence length="145" mass="17340">LDLVSLFPLDFLQFVIGTHPIIRFPRFIKVYRVYNYYYMVESRTLYPNMWRVMNLIHILLLLAHWFGCFYYMLSEAEHFRGDWTYPYHDDSAFKTLSRKYLGSVYWSTLTLTTIGDLPTPETNRQYIFTIVSYLIGVFIFATIVG</sequence>
<dbReference type="EMBL" id="JARKIK010000030">
    <property type="protein sequence ID" value="KAK8741501.1"/>
    <property type="molecule type" value="Genomic_DNA"/>
</dbReference>
<comment type="caution">
    <text evidence="7">The sequence shown here is derived from an EMBL/GenBank/DDBJ whole genome shotgun (WGS) entry which is preliminary data.</text>
</comment>
<dbReference type="PANTHER" id="PTHR45638">
    <property type="entry name" value="CYCLIC NUCLEOTIDE-GATED CATION CHANNEL SUBUNIT A"/>
    <property type="match status" value="1"/>
</dbReference>
<evidence type="ECO:0000259" key="6">
    <source>
        <dbReference type="Pfam" id="PF00520"/>
    </source>
</evidence>
<comment type="subcellular location">
    <subcellularLocation>
        <location evidence="1">Membrane</location>
        <topology evidence="1">Multi-pass membrane protein</topology>
    </subcellularLocation>
</comment>
<keyword evidence="3 5" id="KW-1133">Transmembrane helix</keyword>
<feature type="domain" description="Ion transport" evidence="6">
    <location>
        <begin position="1"/>
        <end position="145"/>
    </location>
</feature>
<reference evidence="7 8" key="1">
    <citation type="journal article" date="2024" name="BMC Genomics">
        <title>Genome assembly of redclaw crayfish (Cherax quadricarinatus) provides insights into its immune adaptation and hypoxia tolerance.</title>
        <authorList>
            <person name="Liu Z."/>
            <person name="Zheng J."/>
            <person name="Li H."/>
            <person name="Fang K."/>
            <person name="Wang S."/>
            <person name="He J."/>
            <person name="Zhou D."/>
            <person name="Weng S."/>
            <person name="Chi M."/>
            <person name="Gu Z."/>
            <person name="He J."/>
            <person name="Li F."/>
            <person name="Wang M."/>
        </authorList>
    </citation>
    <scope>NUCLEOTIDE SEQUENCE [LARGE SCALE GENOMIC DNA]</scope>
    <source>
        <strain evidence="7">ZL_2023a</strain>
    </source>
</reference>
<dbReference type="PANTHER" id="PTHR45638:SF7">
    <property type="entry name" value="CYCLIC NUCLEOTIDE-GATED ION CHANNEL-LIKE, ISOFORM E"/>
    <property type="match status" value="1"/>
</dbReference>
<feature type="transmembrane region" description="Helical" evidence="5">
    <location>
        <begin position="52"/>
        <end position="73"/>
    </location>
</feature>
<proteinExistence type="predicted"/>
<evidence type="ECO:0000313" key="8">
    <source>
        <dbReference type="Proteomes" id="UP001445076"/>
    </source>
</evidence>
<feature type="non-terminal residue" evidence="7">
    <location>
        <position position="145"/>
    </location>
</feature>
<dbReference type="InterPro" id="IPR050866">
    <property type="entry name" value="CNG_cation_channel"/>
</dbReference>
<dbReference type="GO" id="GO:0044877">
    <property type="term" value="F:protein-containing complex binding"/>
    <property type="evidence" value="ECO:0007669"/>
    <property type="project" value="TreeGrafter"/>
</dbReference>
<evidence type="ECO:0000256" key="2">
    <source>
        <dbReference type="ARBA" id="ARBA00022692"/>
    </source>
</evidence>
<accession>A0AAW0XQG0</accession>
<organism evidence="7 8">
    <name type="scientific">Cherax quadricarinatus</name>
    <name type="common">Australian red claw crayfish</name>
    <dbReference type="NCBI Taxonomy" id="27406"/>
    <lineage>
        <taxon>Eukaryota</taxon>
        <taxon>Metazoa</taxon>
        <taxon>Ecdysozoa</taxon>
        <taxon>Arthropoda</taxon>
        <taxon>Crustacea</taxon>
        <taxon>Multicrustacea</taxon>
        <taxon>Malacostraca</taxon>
        <taxon>Eumalacostraca</taxon>
        <taxon>Eucarida</taxon>
        <taxon>Decapoda</taxon>
        <taxon>Pleocyemata</taxon>
        <taxon>Astacidea</taxon>
        <taxon>Parastacoidea</taxon>
        <taxon>Parastacidae</taxon>
        <taxon>Cherax</taxon>
    </lineage>
</organism>
<evidence type="ECO:0000313" key="7">
    <source>
        <dbReference type="EMBL" id="KAK8741501.1"/>
    </source>
</evidence>
<dbReference type="InterPro" id="IPR005821">
    <property type="entry name" value="Ion_trans_dom"/>
</dbReference>
<gene>
    <name evidence="7" type="ORF">OTU49_002249</name>
</gene>
<dbReference type="Pfam" id="PF00520">
    <property type="entry name" value="Ion_trans"/>
    <property type="match status" value="1"/>
</dbReference>
<dbReference type="Proteomes" id="UP001445076">
    <property type="component" value="Unassembled WGS sequence"/>
</dbReference>